<name>A0A6B3RF54_9RHOB</name>
<dbReference type="GO" id="GO:0019265">
    <property type="term" value="P:glycine biosynthetic process, by transamination of glyoxylate"/>
    <property type="evidence" value="ECO:0007669"/>
    <property type="project" value="TreeGrafter"/>
</dbReference>
<comment type="caution">
    <text evidence="8">The sequence shown here is derived from an EMBL/GenBank/DDBJ whole genome shotgun (WGS) entry which is preliminary data.</text>
</comment>
<keyword evidence="8" id="KW-0032">Aminotransferase</keyword>
<evidence type="ECO:0000259" key="7">
    <source>
        <dbReference type="Pfam" id="PF00266"/>
    </source>
</evidence>
<dbReference type="Pfam" id="PF00266">
    <property type="entry name" value="Aminotran_5"/>
    <property type="match status" value="1"/>
</dbReference>
<dbReference type="PANTHER" id="PTHR21152:SF40">
    <property type="entry name" value="ALANINE--GLYOXYLATE AMINOTRANSFERASE"/>
    <property type="match status" value="1"/>
</dbReference>
<feature type="domain" description="Aminotransferase class V" evidence="7">
    <location>
        <begin position="89"/>
        <end position="309"/>
    </location>
</feature>
<dbReference type="GO" id="GO:0008453">
    <property type="term" value="F:alanine-glyoxylate transaminase activity"/>
    <property type="evidence" value="ECO:0007669"/>
    <property type="project" value="TreeGrafter"/>
</dbReference>
<protein>
    <submittedName>
        <fullName evidence="8">Alanine--glyoxylate aminotransferase family protein</fullName>
    </submittedName>
</protein>
<evidence type="ECO:0000313" key="9">
    <source>
        <dbReference type="Proteomes" id="UP000481421"/>
    </source>
</evidence>
<dbReference type="InterPro" id="IPR015422">
    <property type="entry name" value="PyrdxlP-dep_Trfase_small"/>
</dbReference>
<evidence type="ECO:0000256" key="1">
    <source>
        <dbReference type="ARBA" id="ARBA00001933"/>
    </source>
</evidence>
<keyword evidence="9" id="KW-1185">Reference proteome</keyword>
<dbReference type="InterPro" id="IPR000192">
    <property type="entry name" value="Aminotrans_V_dom"/>
</dbReference>
<sequence length="420" mass="44885">MDVKSFGSTRPQPDARPAAVRPDLSRGRGYLAIPGPSVMPDRVLNAMHRAAPNIYAGDLTEMVVEMWPDLRAVAGTTQHVAAYIGNGHAAWEAANANLFSRGDLALVLATGRFGLGWAESARAMGVEVEVMDFGTSAPVDMARVEARLRADGAGRIKAVLTTHVDTSSSVRTDIAALRAAIDAAGHPALLCVDCIASLGCDEYRMDDWGVDLTVAASQKGLMTPPGMSFVWFSEKARAVGAQADLRTPYWDWRKRAEPEEFWQYWAGTAPTHHLYGLREALNMLHEEGMAQVWARHEVLARTVWAAFEAWGAGHPRIGLNVADPAHRSRAVTAARLGAPDATRLRQWTEAQAGVTLGIGLGMAPPGDPEWHGFLRVAHMGHVNAHMTLGALAVMEAGLIALDIPHGAGALDAAAKVIAAG</sequence>
<feature type="modified residue" description="N6-(pyridoxal phosphate)lysine" evidence="5">
    <location>
        <position position="219"/>
    </location>
</feature>
<comment type="cofactor">
    <cofactor evidence="1 5">
        <name>pyridoxal 5'-phosphate</name>
        <dbReference type="ChEBI" id="CHEBI:597326"/>
    </cofactor>
</comment>
<dbReference type="Proteomes" id="UP000481421">
    <property type="component" value="Unassembled WGS sequence"/>
</dbReference>
<dbReference type="PIRSF" id="PIRSF000524">
    <property type="entry name" value="SPT"/>
    <property type="match status" value="1"/>
</dbReference>
<dbReference type="AlphaFoldDB" id="A0A6B3RF54"/>
<gene>
    <name evidence="8" type="ORF">G3572_00775</name>
</gene>
<evidence type="ECO:0000256" key="5">
    <source>
        <dbReference type="PIRSR" id="PIRSR000524-50"/>
    </source>
</evidence>
<proteinExistence type="inferred from homology"/>
<accession>A0A6B3RF54</accession>
<dbReference type="Gene3D" id="3.40.640.10">
    <property type="entry name" value="Type I PLP-dependent aspartate aminotransferase-like (Major domain)"/>
    <property type="match status" value="1"/>
</dbReference>
<evidence type="ECO:0000256" key="4">
    <source>
        <dbReference type="PIRSR" id="PIRSR000524-1"/>
    </source>
</evidence>
<feature type="binding site" evidence="4">
    <location>
        <position position="375"/>
    </location>
    <ligand>
        <name>substrate</name>
    </ligand>
</feature>
<dbReference type="EMBL" id="JAAIKE010000001">
    <property type="protein sequence ID" value="NEX44724.1"/>
    <property type="molecule type" value="Genomic_DNA"/>
</dbReference>
<dbReference type="GO" id="GO:0004760">
    <property type="term" value="F:L-serine-pyruvate transaminase activity"/>
    <property type="evidence" value="ECO:0007669"/>
    <property type="project" value="TreeGrafter"/>
</dbReference>
<feature type="region of interest" description="Disordered" evidence="6">
    <location>
        <begin position="1"/>
        <end position="21"/>
    </location>
</feature>
<evidence type="ECO:0000256" key="3">
    <source>
        <dbReference type="ARBA" id="ARBA00022898"/>
    </source>
</evidence>
<dbReference type="Gene3D" id="3.90.1150.10">
    <property type="entry name" value="Aspartate Aminotransferase, domain 1"/>
    <property type="match status" value="1"/>
</dbReference>
<dbReference type="InterPro" id="IPR015421">
    <property type="entry name" value="PyrdxlP-dep_Trfase_major"/>
</dbReference>
<dbReference type="InterPro" id="IPR024169">
    <property type="entry name" value="SP_NH2Trfase/AEP_transaminase"/>
</dbReference>
<dbReference type="PANTHER" id="PTHR21152">
    <property type="entry name" value="AMINOTRANSFERASE CLASS V"/>
    <property type="match status" value="1"/>
</dbReference>
<keyword evidence="3 5" id="KW-0663">Pyridoxal phosphate</keyword>
<organism evidence="8 9">
    <name type="scientific">Pseudotabrizicola algicola</name>
    <dbReference type="NCBI Taxonomy" id="2709381"/>
    <lineage>
        <taxon>Bacteria</taxon>
        <taxon>Pseudomonadati</taxon>
        <taxon>Pseudomonadota</taxon>
        <taxon>Alphaproteobacteria</taxon>
        <taxon>Rhodobacterales</taxon>
        <taxon>Paracoccaceae</taxon>
        <taxon>Pseudotabrizicola</taxon>
    </lineage>
</organism>
<evidence type="ECO:0000256" key="2">
    <source>
        <dbReference type="ARBA" id="ARBA00009236"/>
    </source>
</evidence>
<evidence type="ECO:0000313" key="8">
    <source>
        <dbReference type="EMBL" id="NEX44724.1"/>
    </source>
</evidence>
<dbReference type="SUPFAM" id="SSF53383">
    <property type="entry name" value="PLP-dependent transferases"/>
    <property type="match status" value="1"/>
</dbReference>
<comment type="similarity">
    <text evidence="2">Belongs to the class-V pyridoxal-phosphate-dependent aminotransferase family.</text>
</comment>
<evidence type="ECO:0000256" key="6">
    <source>
        <dbReference type="SAM" id="MobiDB-lite"/>
    </source>
</evidence>
<keyword evidence="8" id="KW-0808">Transferase</keyword>
<feature type="compositionally biased region" description="Polar residues" evidence="6">
    <location>
        <begin position="1"/>
        <end position="11"/>
    </location>
</feature>
<dbReference type="InterPro" id="IPR015424">
    <property type="entry name" value="PyrdxlP-dep_Trfase"/>
</dbReference>
<reference evidence="8 9" key="1">
    <citation type="submission" date="2020-02" db="EMBL/GenBank/DDBJ databases">
        <title>Rhodobacter algicola sp. nov., isolated from microalga culture.</title>
        <authorList>
            <person name="Park C.-Y."/>
        </authorList>
    </citation>
    <scope>NUCLEOTIDE SEQUENCE [LARGE SCALE GENOMIC DNA]</scope>
    <source>
        <strain evidence="8 9">ETT8</strain>
    </source>
</reference>